<evidence type="ECO:0000256" key="1">
    <source>
        <dbReference type="SAM" id="MobiDB-lite"/>
    </source>
</evidence>
<accession>G7KDX3</accession>
<feature type="region of interest" description="Disordered" evidence="1">
    <location>
        <begin position="87"/>
        <end position="127"/>
    </location>
</feature>
<reference evidence="2 4" key="1">
    <citation type="journal article" date="2011" name="Nature">
        <title>The Medicago genome provides insight into the evolution of rhizobial symbioses.</title>
        <authorList>
            <person name="Young N.D."/>
            <person name="Debelle F."/>
            <person name="Oldroyd G.E."/>
            <person name="Geurts R."/>
            <person name="Cannon S.B."/>
            <person name="Udvardi M.K."/>
            <person name="Benedito V.A."/>
            <person name="Mayer K.F."/>
            <person name="Gouzy J."/>
            <person name="Schoof H."/>
            <person name="Van de Peer Y."/>
            <person name="Proost S."/>
            <person name="Cook D.R."/>
            <person name="Meyers B.C."/>
            <person name="Spannagl M."/>
            <person name="Cheung F."/>
            <person name="De Mita S."/>
            <person name="Krishnakumar V."/>
            <person name="Gundlach H."/>
            <person name="Zhou S."/>
            <person name="Mudge J."/>
            <person name="Bharti A.K."/>
            <person name="Murray J.D."/>
            <person name="Naoumkina M.A."/>
            <person name="Rosen B."/>
            <person name="Silverstein K.A."/>
            <person name="Tang H."/>
            <person name="Rombauts S."/>
            <person name="Zhao P.X."/>
            <person name="Zhou P."/>
            <person name="Barbe V."/>
            <person name="Bardou P."/>
            <person name="Bechner M."/>
            <person name="Bellec A."/>
            <person name="Berger A."/>
            <person name="Berges H."/>
            <person name="Bidwell S."/>
            <person name="Bisseling T."/>
            <person name="Choisne N."/>
            <person name="Couloux A."/>
            <person name="Denny R."/>
            <person name="Deshpande S."/>
            <person name="Dai X."/>
            <person name="Doyle J.J."/>
            <person name="Dudez A.M."/>
            <person name="Farmer A.D."/>
            <person name="Fouteau S."/>
            <person name="Franken C."/>
            <person name="Gibelin C."/>
            <person name="Gish J."/>
            <person name="Goldstein S."/>
            <person name="Gonzalez A.J."/>
            <person name="Green P.J."/>
            <person name="Hallab A."/>
            <person name="Hartog M."/>
            <person name="Hua A."/>
            <person name="Humphray S.J."/>
            <person name="Jeong D.H."/>
            <person name="Jing Y."/>
            <person name="Jocker A."/>
            <person name="Kenton S.M."/>
            <person name="Kim D.J."/>
            <person name="Klee K."/>
            <person name="Lai H."/>
            <person name="Lang C."/>
            <person name="Lin S."/>
            <person name="Macmil S.L."/>
            <person name="Magdelenat G."/>
            <person name="Matthews L."/>
            <person name="McCorrison J."/>
            <person name="Monaghan E.L."/>
            <person name="Mun J.H."/>
            <person name="Najar F.Z."/>
            <person name="Nicholson C."/>
            <person name="Noirot C."/>
            <person name="O'Bleness M."/>
            <person name="Paule C.R."/>
            <person name="Poulain J."/>
            <person name="Prion F."/>
            <person name="Qin B."/>
            <person name="Qu C."/>
            <person name="Retzel E.F."/>
            <person name="Riddle C."/>
            <person name="Sallet E."/>
            <person name="Samain S."/>
            <person name="Samson N."/>
            <person name="Sanders I."/>
            <person name="Saurat O."/>
            <person name="Scarpelli C."/>
            <person name="Schiex T."/>
            <person name="Segurens B."/>
            <person name="Severin A.J."/>
            <person name="Sherrier D.J."/>
            <person name="Shi R."/>
            <person name="Sims S."/>
            <person name="Singer S.R."/>
            <person name="Sinharoy S."/>
            <person name="Sterck L."/>
            <person name="Viollet A."/>
            <person name="Wang B.B."/>
            <person name="Wang K."/>
            <person name="Wang M."/>
            <person name="Wang X."/>
            <person name="Warfsmann J."/>
            <person name="Weissenbach J."/>
            <person name="White D.D."/>
            <person name="White J.D."/>
            <person name="Wiley G.B."/>
            <person name="Wincker P."/>
            <person name="Xing Y."/>
            <person name="Yang L."/>
            <person name="Yao Z."/>
            <person name="Ying F."/>
            <person name="Zhai J."/>
            <person name="Zhou L."/>
            <person name="Zuber A."/>
            <person name="Denarie J."/>
            <person name="Dixon R.A."/>
            <person name="May G.D."/>
            <person name="Schwartz D.C."/>
            <person name="Rogers J."/>
            <person name="Quetier F."/>
            <person name="Town C.D."/>
            <person name="Roe B.A."/>
        </authorList>
    </citation>
    <scope>NUCLEOTIDE SEQUENCE [LARGE SCALE GENOMIC DNA]</scope>
    <source>
        <strain evidence="2">A17</strain>
        <strain evidence="3 4">cv. Jemalong A17</strain>
    </source>
</reference>
<proteinExistence type="predicted"/>
<dbReference type="AlphaFoldDB" id="G7KDX3"/>
<evidence type="ECO:0000313" key="2">
    <source>
        <dbReference type="EMBL" id="AES96701.1"/>
    </source>
</evidence>
<dbReference type="Proteomes" id="UP000002051">
    <property type="component" value="Chromosome 5"/>
</dbReference>
<reference evidence="2 4" key="2">
    <citation type="journal article" date="2014" name="BMC Genomics">
        <title>An improved genome release (version Mt4.0) for the model legume Medicago truncatula.</title>
        <authorList>
            <person name="Tang H."/>
            <person name="Krishnakumar V."/>
            <person name="Bidwell S."/>
            <person name="Rosen B."/>
            <person name="Chan A."/>
            <person name="Zhou S."/>
            <person name="Gentzbittel L."/>
            <person name="Childs K.L."/>
            <person name="Yandell M."/>
            <person name="Gundlach H."/>
            <person name="Mayer K.F."/>
            <person name="Schwartz D.C."/>
            <person name="Town C.D."/>
        </authorList>
    </citation>
    <scope>GENOME REANNOTATION</scope>
    <source>
        <strain evidence="3 4">cv. Jemalong A17</strain>
    </source>
</reference>
<dbReference type="EnsemblPlants" id="AES96701">
    <property type="protein sequence ID" value="AES96701"/>
    <property type="gene ID" value="MTR_5g040310"/>
</dbReference>
<feature type="compositionally biased region" description="Acidic residues" evidence="1">
    <location>
        <begin position="100"/>
        <end position="109"/>
    </location>
</feature>
<dbReference type="HOGENOM" id="CLU_1973816_0_0_1"/>
<gene>
    <name evidence="2" type="ordered locus">MTR_5g040310</name>
</gene>
<dbReference type="PaxDb" id="3880-AES96701"/>
<keyword evidence="4" id="KW-1185">Reference proteome</keyword>
<dbReference type="EMBL" id="CM001221">
    <property type="protein sequence ID" value="AES96701.1"/>
    <property type="molecule type" value="Genomic_DNA"/>
</dbReference>
<organism evidence="2 4">
    <name type="scientific">Medicago truncatula</name>
    <name type="common">Barrel medic</name>
    <name type="synonym">Medicago tribuloides</name>
    <dbReference type="NCBI Taxonomy" id="3880"/>
    <lineage>
        <taxon>Eukaryota</taxon>
        <taxon>Viridiplantae</taxon>
        <taxon>Streptophyta</taxon>
        <taxon>Embryophyta</taxon>
        <taxon>Tracheophyta</taxon>
        <taxon>Spermatophyta</taxon>
        <taxon>Magnoliopsida</taxon>
        <taxon>eudicotyledons</taxon>
        <taxon>Gunneridae</taxon>
        <taxon>Pentapetalae</taxon>
        <taxon>rosids</taxon>
        <taxon>fabids</taxon>
        <taxon>Fabales</taxon>
        <taxon>Fabaceae</taxon>
        <taxon>Papilionoideae</taxon>
        <taxon>50 kb inversion clade</taxon>
        <taxon>NPAAA clade</taxon>
        <taxon>Hologalegina</taxon>
        <taxon>IRL clade</taxon>
        <taxon>Trifolieae</taxon>
        <taxon>Medicago</taxon>
    </lineage>
</organism>
<evidence type="ECO:0000313" key="4">
    <source>
        <dbReference type="Proteomes" id="UP000002051"/>
    </source>
</evidence>
<reference evidence="3" key="3">
    <citation type="submission" date="2015-04" db="UniProtKB">
        <authorList>
            <consortium name="EnsemblPlants"/>
        </authorList>
    </citation>
    <scope>IDENTIFICATION</scope>
    <source>
        <strain evidence="3">cv. Jemalong A17</strain>
    </source>
</reference>
<protein>
    <submittedName>
        <fullName evidence="2 3">Uncharacterized protein</fullName>
    </submittedName>
</protein>
<evidence type="ECO:0000313" key="3">
    <source>
        <dbReference type="EnsemblPlants" id="AES96701"/>
    </source>
</evidence>
<name>G7KDX3_MEDTR</name>
<sequence length="127" mass="14711">MPAEFVQLKMGMNLKFILQRTTPKSGKGSLVDNQRISNDSLDVEISLEVQGGLDYFRVVEGTRITVIVLKFAVAVCEWPLEIDEYDPEFGNWKDEKKEDEIEEKEDKEEYMDHYSGGRNDDEDFHDS</sequence>